<dbReference type="GO" id="GO:0022625">
    <property type="term" value="C:cytosolic large ribosomal subunit"/>
    <property type="evidence" value="ECO:0007669"/>
    <property type="project" value="TreeGrafter"/>
</dbReference>
<proteinExistence type="predicted"/>
<dbReference type="InterPro" id="IPR036919">
    <property type="entry name" value="Ribo_uL30_ferredoxin-like_sf"/>
</dbReference>
<dbReference type="InterPro" id="IPR035808">
    <property type="entry name" value="Ribosomal_uL30_euk_arc"/>
</dbReference>
<keyword evidence="1" id="KW-1185">Reference proteome</keyword>
<name>A0A1I8HM26_9PLAT</name>
<dbReference type="WBParaSite" id="maker-uti_cns_0006761-snap-gene-0.8-mRNA-1">
    <property type="protein sequence ID" value="maker-uti_cns_0006761-snap-gene-0.8-mRNA-1"/>
    <property type="gene ID" value="maker-uti_cns_0006761-snap-gene-0.8"/>
</dbReference>
<dbReference type="STRING" id="282301.A0A1I8HM26"/>
<dbReference type="GO" id="GO:0003723">
    <property type="term" value="F:RNA binding"/>
    <property type="evidence" value="ECO:0007669"/>
    <property type="project" value="TreeGrafter"/>
</dbReference>
<evidence type="ECO:0000313" key="1">
    <source>
        <dbReference type="Proteomes" id="UP000095280"/>
    </source>
</evidence>
<dbReference type="PANTHER" id="PTHR11524">
    <property type="entry name" value="60S RIBOSOMAL PROTEIN L7"/>
    <property type="match status" value="1"/>
</dbReference>
<sequence>MAGTKRRAGALPTVQETMLKRRKAAMEARSTRARQQAADRRLARRQRVKKTKEAFVRVERLVKLGRLKDRDTNRLNRLARRPAAAEPMAPVVTLLPTAAEEAPQSSAERPILIVRCRGRSAGMDPRIVKALRLFRLTRLNTAVFAKPTPACLSVLRLLDPFVAWGAPDMRSVRELVYKRGRASGSQSEAGNQQRPVPITDNAAIEAALGKYGLLCIEDLVHELATCGPAFVQAASYLAPMRLKAPLGGWAKAEARFRGNESQPELIRKRQPLSCSRDEYINGLLREMI</sequence>
<reference evidence="2" key="1">
    <citation type="submission" date="2016-11" db="UniProtKB">
        <authorList>
            <consortium name="WormBaseParasite"/>
        </authorList>
    </citation>
    <scope>IDENTIFICATION</scope>
</reference>
<accession>A0A1I8HM26</accession>
<organism evidence="1 2">
    <name type="scientific">Macrostomum lignano</name>
    <dbReference type="NCBI Taxonomy" id="282301"/>
    <lineage>
        <taxon>Eukaryota</taxon>
        <taxon>Metazoa</taxon>
        <taxon>Spiralia</taxon>
        <taxon>Lophotrochozoa</taxon>
        <taxon>Platyhelminthes</taxon>
        <taxon>Rhabditophora</taxon>
        <taxon>Macrostomorpha</taxon>
        <taxon>Macrostomida</taxon>
        <taxon>Macrostomidae</taxon>
        <taxon>Macrostomum</taxon>
    </lineage>
</organism>
<dbReference type="InterPro" id="IPR039699">
    <property type="entry name" value="Ribosomal_uL30"/>
</dbReference>
<dbReference type="PANTHER" id="PTHR11524:SF16">
    <property type="entry name" value="LARGE RIBOSOMAL SUBUNIT PROTEIN UL30"/>
    <property type="match status" value="1"/>
</dbReference>
<protein>
    <submittedName>
        <fullName evidence="2">Ribosomal_L30 domain-containing protein</fullName>
    </submittedName>
</protein>
<dbReference type="Gene3D" id="3.30.1390.20">
    <property type="entry name" value="Ribosomal protein L30, ferredoxin-like fold domain"/>
    <property type="match status" value="1"/>
</dbReference>
<dbReference type="AlphaFoldDB" id="A0A1I8HM26"/>
<dbReference type="GO" id="GO:0003735">
    <property type="term" value="F:structural constituent of ribosome"/>
    <property type="evidence" value="ECO:0007669"/>
    <property type="project" value="TreeGrafter"/>
</dbReference>
<dbReference type="CDD" id="cd01657">
    <property type="entry name" value="Ribosomal_L7_archeal_euk"/>
    <property type="match status" value="1"/>
</dbReference>
<evidence type="ECO:0000313" key="2">
    <source>
        <dbReference type="WBParaSite" id="maker-uti_cns_0006761-snap-gene-0.8-mRNA-1"/>
    </source>
</evidence>
<dbReference type="Proteomes" id="UP000095280">
    <property type="component" value="Unplaced"/>
</dbReference>
<dbReference type="SUPFAM" id="SSF55129">
    <property type="entry name" value="Ribosomal protein L30p/L7e"/>
    <property type="match status" value="1"/>
</dbReference>
<dbReference type="OrthoDB" id="28644at2759"/>
<dbReference type="GO" id="GO:0000463">
    <property type="term" value="P:maturation of LSU-rRNA from tricistronic rRNA transcript (SSU-rRNA, 5.8S rRNA, LSU-rRNA)"/>
    <property type="evidence" value="ECO:0007669"/>
    <property type="project" value="TreeGrafter"/>
</dbReference>